<proteinExistence type="predicted"/>
<dbReference type="Proteomes" id="UP000638648">
    <property type="component" value="Unassembled WGS sequence"/>
</dbReference>
<sequence length="173" mass="18562">MRQLTASVWILRAQTRRRVFPAAARVLLLGPDGAPAGDPSPDLLTAATGEPDHALRVDLALAGLDRLLAVAGTGSRSMGTGLTDEQAGYWLATLLVVRPDPLECVDGDLAWWRAWLVACGITGVRPAPVYVATRTGWLDVPAATRPIVVPRLRPPQPRRRQPRDHARGDGSAT</sequence>
<dbReference type="EMBL" id="JADBEM010000001">
    <property type="protein sequence ID" value="MBE1609451.1"/>
    <property type="molecule type" value="Genomic_DNA"/>
</dbReference>
<evidence type="ECO:0000256" key="1">
    <source>
        <dbReference type="SAM" id="MobiDB-lite"/>
    </source>
</evidence>
<gene>
    <name evidence="2" type="ORF">HEB94_006299</name>
</gene>
<organism evidence="2 3">
    <name type="scientific">Actinopolymorpha pittospori</name>
    <dbReference type="NCBI Taxonomy" id="648752"/>
    <lineage>
        <taxon>Bacteria</taxon>
        <taxon>Bacillati</taxon>
        <taxon>Actinomycetota</taxon>
        <taxon>Actinomycetes</taxon>
        <taxon>Propionibacteriales</taxon>
        <taxon>Actinopolymorphaceae</taxon>
        <taxon>Actinopolymorpha</taxon>
    </lineage>
</organism>
<feature type="compositionally biased region" description="Basic and acidic residues" evidence="1">
    <location>
        <begin position="163"/>
        <end position="173"/>
    </location>
</feature>
<accession>A0A927RLQ9</accession>
<feature type="region of interest" description="Disordered" evidence="1">
    <location>
        <begin position="152"/>
        <end position="173"/>
    </location>
</feature>
<protein>
    <submittedName>
        <fullName evidence="2">Uncharacterized protein</fullName>
    </submittedName>
</protein>
<keyword evidence="3" id="KW-1185">Reference proteome</keyword>
<name>A0A927RLQ9_9ACTN</name>
<comment type="caution">
    <text evidence="2">The sequence shown here is derived from an EMBL/GenBank/DDBJ whole genome shotgun (WGS) entry which is preliminary data.</text>
</comment>
<evidence type="ECO:0000313" key="3">
    <source>
        <dbReference type="Proteomes" id="UP000638648"/>
    </source>
</evidence>
<evidence type="ECO:0000313" key="2">
    <source>
        <dbReference type="EMBL" id="MBE1609451.1"/>
    </source>
</evidence>
<dbReference type="AlphaFoldDB" id="A0A927RLQ9"/>
<reference evidence="2" key="1">
    <citation type="submission" date="2020-10" db="EMBL/GenBank/DDBJ databases">
        <title>Sequencing the genomes of 1000 actinobacteria strains.</title>
        <authorList>
            <person name="Klenk H.-P."/>
        </authorList>
    </citation>
    <scope>NUCLEOTIDE SEQUENCE</scope>
    <source>
        <strain evidence="2">DSM 45354</strain>
    </source>
</reference>
<dbReference type="RefSeq" id="WP_192753021.1">
    <property type="nucleotide sequence ID" value="NZ_BAABJL010000162.1"/>
</dbReference>